<evidence type="ECO:0000313" key="1">
    <source>
        <dbReference type="Proteomes" id="UP000887566"/>
    </source>
</evidence>
<dbReference type="AlphaFoldDB" id="A0A914V823"/>
<organism evidence="1 2">
    <name type="scientific">Plectus sambesii</name>
    <dbReference type="NCBI Taxonomy" id="2011161"/>
    <lineage>
        <taxon>Eukaryota</taxon>
        <taxon>Metazoa</taxon>
        <taxon>Ecdysozoa</taxon>
        <taxon>Nematoda</taxon>
        <taxon>Chromadorea</taxon>
        <taxon>Plectida</taxon>
        <taxon>Plectina</taxon>
        <taxon>Plectoidea</taxon>
        <taxon>Plectidae</taxon>
        <taxon>Plectus</taxon>
    </lineage>
</organism>
<protein>
    <submittedName>
        <fullName evidence="2">Uncharacterized protein</fullName>
    </submittedName>
</protein>
<reference evidence="2" key="1">
    <citation type="submission" date="2022-11" db="UniProtKB">
        <authorList>
            <consortium name="WormBaseParasite"/>
        </authorList>
    </citation>
    <scope>IDENTIFICATION</scope>
</reference>
<accession>A0A914V823</accession>
<dbReference type="Proteomes" id="UP000887566">
    <property type="component" value="Unplaced"/>
</dbReference>
<name>A0A914V823_9BILA</name>
<proteinExistence type="predicted"/>
<dbReference type="WBParaSite" id="PSAMB.scaffold16423size1334.g36917.t1">
    <property type="protein sequence ID" value="PSAMB.scaffold16423size1334.g36917.t1"/>
    <property type="gene ID" value="PSAMB.scaffold16423size1334.g36917"/>
</dbReference>
<evidence type="ECO:0000313" key="2">
    <source>
        <dbReference type="WBParaSite" id="PSAMB.scaffold16423size1334.g36917.t1"/>
    </source>
</evidence>
<keyword evidence="1" id="KW-1185">Reference proteome</keyword>
<sequence length="207" mass="23939">MFRYFGGGEWLHDYAQQQLGVEWQSPHESVAGNFDYFGMMAHSWKDCMASWRTQTVTCIHVLQIRNTGSFFPDDLSIEQLSPLFEWMKARLNDHKDTPIVIVFQAFEVGYEQLLNEFIHGQMIVQPPHNLLAVIFSLMTNPVNFETKFCFAWGLQVPIIAMGAQSTDRYFLIQFNPYKRGFKHLYEVAANSSITLARDVNLSARKCL</sequence>